<dbReference type="PANTHER" id="PTHR11049">
    <property type="entry name" value="ACYL COENZYME A THIOESTER HYDROLASE"/>
    <property type="match status" value="1"/>
</dbReference>
<sequence>MTQTDPSRSAPQRGVVSIRTIAMPADTNPSGDIFGGWLMSQMDMAGGTHARHLAEGRVVTVAVDGFLFHRPVFVGDWLTCYSHHVKTGRTSLTIQVEAWAQRAAGGANEKVTEGTFVFVAIDTEGRARSVPAGVEDREAALVGTP</sequence>
<dbReference type="GO" id="GO:0009062">
    <property type="term" value="P:fatty acid catabolic process"/>
    <property type="evidence" value="ECO:0007669"/>
    <property type="project" value="TreeGrafter"/>
</dbReference>
<dbReference type="SUPFAM" id="SSF54637">
    <property type="entry name" value="Thioesterase/thiol ester dehydrase-isomerase"/>
    <property type="match status" value="1"/>
</dbReference>
<dbReference type="CDD" id="cd03442">
    <property type="entry name" value="BFIT_BACH"/>
    <property type="match status" value="1"/>
</dbReference>
<dbReference type="PROSITE" id="PS51770">
    <property type="entry name" value="HOTDOG_ACOT"/>
    <property type="match status" value="1"/>
</dbReference>
<feature type="domain" description="HotDog ACOT-type" evidence="4">
    <location>
        <begin position="12"/>
        <end position="124"/>
    </location>
</feature>
<protein>
    <submittedName>
        <fullName evidence="5">Acyl-CoA thioesterase YciA</fullName>
        <ecNumber evidence="5">3.1.2.-</ecNumber>
    </submittedName>
</protein>
<dbReference type="Gene3D" id="3.10.129.10">
    <property type="entry name" value="Hotdog Thioesterase"/>
    <property type="match status" value="1"/>
</dbReference>
<keyword evidence="6" id="KW-1185">Reference proteome</keyword>
<dbReference type="Proteomes" id="UP000554286">
    <property type="component" value="Unassembled WGS sequence"/>
</dbReference>
<dbReference type="InterPro" id="IPR033120">
    <property type="entry name" value="HOTDOG_ACOT"/>
</dbReference>
<name>A0A7W6R9S4_9PROT</name>
<dbReference type="AlphaFoldDB" id="A0A7W6R9S4"/>
<dbReference type="PANTHER" id="PTHR11049:SF5">
    <property type="entry name" value="ACYL-COA THIOESTER HYDROLASE YCIA"/>
    <property type="match status" value="1"/>
</dbReference>
<dbReference type="InterPro" id="IPR029069">
    <property type="entry name" value="HotDog_dom_sf"/>
</dbReference>
<comment type="similarity">
    <text evidence="1">Belongs to the acyl coenzyme A hydrolase family.</text>
</comment>
<dbReference type="GO" id="GO:0006637">
    <property type="term" value="P:acyl-CoA metabolic process"/>
    <property type="evidence" value="ECO:0007669"/>
    <property type="project" value="TreeGrafter"/>
</dbReference>
<comment type="caution">
    <text evidence="5">The sequence shown here is derived from an EMBL/GenBank/DDBJ whole genome shotgun (WGS) entry which is preliminary data.</text>
</comment>
<dbReference type="InterPro" id="IPR006683">
    <property type="entry name" value="Thioestr_dom"/>
</dbReference>
<gene>
    <name evidence="5" type="ORF">GGD89_000157</name>
</gene>
<evidence type="ECO:0000256" key="1">
    <source>
        <dbReference type="ARBA" id="ARBA00010458"/>
    </source>
</evidence>
<dbReference type="InterPro" id="IPR040170">
    <property type="entry name" value="Cytosol_ACT"/>
</dbReference>
<dbReference type="GO" id="GO:0052816">
    <property type="term" value="F:long-chain fatty acyl-CoA hydrolase activity"/>
    <property type="evidence" value="ECO:0007669"/>
    <property type="project" value="TreeGrafter"/>
</dbReference>
<dbReference type="EC" id="3.1.2.-" evidence="5"/>
<evidence type="ECO:0000256" key="3">
    <source>
        <dbReference type="PROSITE-ProRule" id="PRU01106"/>
    </source>
</evidence>
<dbReference type="GO" id="GO:0005829">
    <property type="term" value="C:cytosol"/>
    <property type="evidence" value="ECO:0007669"/>
    <property type="project" value="TreeGrafter"/>
</dbReference>
<evidence type="ECO:0000313" key="6">
    <source>
        <dbReference type="Proteomes" id="UP000554286"/>
    </source>
</evidence>
<accession>A0A7W6R9S4</accession>
<evidence type="ECO:0000313" key="5">
    <source>
        <dbReference type="EMBL" id="MBB4264551.1"/>
    </source>
</evidence>
<keyword evidence="2 3" id="KW-0378">Hydrolase</keyword>
<organism evidence="5 6">
    <name type="scientific">Roseospira visakhapatnamensis</name>
    <dbReference type="NCBI Taxonomy" id="390880"/>
    <lineage>
        <taxon>Bacteria</taxon>
        <taxon>Pseudomonadati</taxon>
        <taxon>Pseudomonadota</taxon>
        <taxon>Alphaproteobacteria</taxon>
        <taxon>Rhodospirillales</taxon>
        <taxon>Rhodospirillaceae</taxon>
        <taxon>Roseospira</taxon>
    </lineage>
</organism>
<dbReference type="Pfam" id="PF03061">
    <property type="entry name" value="4HBT"/>
    <property type="match status" value="1"/>
</dbReference>
<dbReference type="EMBL" id="JACIGK010000001">
    <property type="protein sequence ID" value="MBB4264551.1"/>
    <property type="molecule type" value="Genomic_DNA"/>
</dbReference>
<proteinExistence type="inferred from homology"/>
<evidence type="ECO:0000256" key="2">
    <source>
        <dbReference type="ARBA" id="ARBA00022801"/>
    </source>
</evidence>
<reference evidence="5 6" key="1">
    <citation type="submission" date="2020-08" db="EMBL/GenBank/DDBJ databases">
        <title>Genome sequencing of Purple Non-Sulfur Bacteria from various extreme environments.</title>
        <authorList>
            <person name="Mayer M."/>
        </authorList>
    </citation>
    <scope>NUCLEOTIDE SEQUENCE [LARGE SCALE GENOMIC DNA]</scope>
    <source>
        <strain evidence="5 6">JA131</strain>
    </source>
</reference>
<evidence type="ECO:0000259" key="4">
    <source>
        <dbReference type="PROSITE" id="PS51770"/>
    </source>
</evidence>